<dbReference type="Pfam" id="PF03215">
    <property type="entry name" value="Rad17"/>
    <property type="match status" value="1"/>
</dbReference>
<keyword evidence="7" id="KW-0227">DNA damage</keyword>
<evidence type="ECO:0000256" key="2">
    <source>
        <dbReference type="ARBA" id="ARBA00004286"/>
    </source>
</evidence>
<evidence type="ECO:0000256" key="8">
    <source>
        <dbReference type="ARBA" id="ARBA00022840"/>
    </source>
</evidence>
<dbReference type="AlphaFoldDB" id="A0A8I3ND21"/>
<dbReference type="GO" id="GO:0003689">
    <property type="term" value="F:DNA clamp loader activity"/>
    <property type="evidence" value="ECO:0007669"/>
    <property type="project" value="InterPro"/>
</dbReference>
<evidence type="ECO:0000256" key="3">
    <source>
        <dbReference type="ARBA" id="ARBA00006168"/>
    </source>
</evidence>
<dbReference type="FunFam" id="3.40.50.300:FF:000714">
    <property type="entry name" value="cell cycle checkpoint protein RAD17 isoform X1"/>
    <property type="match status" value="1"/>
</dbReference>
<keyword evidence="4" id="KW-0158">Chromosome</keyword>
<dbReference type="InterPro" id="IPR027417">
    <property type="entry name" value="P-loop_NTPase"/>
</dbReference>
<reference evidence="15" key="2">
    <citation type="submission" date="2025-08" db="UniProtKB">
        <authorList>
            <consortium name="Ensembl"/>
        </authorList>
    </citation>
    <scope>IDENTIFICATION</scope>
    <source>
        <strain evidence="15">Boxer</strain>
    </source>
</reference>
<evidence type="ECO:0000256" key="13">
    <source>
        <dbReference type="ARBA" id="ARBA00069645"/>
    </source>
</evidence>
<comment type="similarity">
    <text evidence="3">Belongs to the rad17/RAD24 family.</text>
</comment>
<comment type="subcellular location">
    <subcellularLocation>
        <location evidence="2">Chromosome</location>
    </subcellularLocation>
    <subcellularLocation>
        <location evidence="1">Nucleus</location>
    </subcellularLocation>
</comment>
<dbReference type="GO" id="GO:0000077">
    <property type="term" value="P:DNA damage checkpoint signaling"/>
    <property type="evidence" value="ECO:0007669"/>
    <property type="project" value="InterPro"/>
</dbReference>
<evidence type="ECO:0000256" key="5">
    <source>
        <dbReference type="ARBA" id="ARBA00022553"/>
    </source>
</evidence>
<evidence type="ECO:0000256" key="10">
    <source>
        <dbReference type="ARBA" id="ARBA00023306"/>
    </source>
</evidence>
<comment type="subunit">
    <text evidence="12">Part of a DNA-binding complex containing RFC2, RFC3, RFC4 and RFC5. Interacts with RAD1 and RAD9 within the 9-1-1 (RAD1-RAD9-HUS1) complex. Interacts with RAD9B, POLE, SNU13 and MCM7. DNA damage promotes interaction with ATR or ATM and disrupts interaction with the 9-1-1 (RAD1-RAD9-HUS1) complex. Interacts (when phosphorylated) with NBN; promoting recruitment of the MRN complex to DNA damage sites.</text>
</comment>
<proteinExistence type="inferred from homology"/>
<dbReference type="Ensembl" id="ENSCAFT00845022349.1">
    <property type="protein sequence ID" value="ENSCAFP00845017570.1"/>
    <property type="gene ID" value="ENSCAFG00845012519.1"/>
</dbReference>
<reference evidence="15" key="1">
    <citation type="submission" date="2020-03" db="EMBL/GenBank/DDBJ databases">
        <title>Long-read based genome assembly of a Labrador retriever dog.</title>
        <authorList>
            <person name="Eory L."/>
            <person name="Zhang W."/>
            <person name="Schoenebeck J."/>
        </authorList>
    </citation>
    <scope>NUCLEOTIDE SEQUENCE [LARGE SCALE GENOMIC DNA]</scope>
    <source>
        <strain evidence="15">Labrador retriever</strain>
    </source>
</reference>
<keyword evidence="9" id="KW-0539">Nucleus</keyword>
<keyword evidence="16" id="KW-1185">Reference proteome</keyword>
<dbReference type="PANTHER" id="PTHR12172">
    <property type="entry name" value="CELL CYCLE CHECKPOINT PROTEIN RAD17"/>
    <property type="match status" value="1"/>
</dbReference>
<evidence type="ECO:0000256" key="7">
    <source>
        <dbReference type="ARBA" id="ARBA00022763"/>
    </source>
</evidence>
<dbReference type="GeneTree" id="ENSGT00440000039046"/>
<dbReference type="OrthoDB" id="10265971at2759"/>
<evidence type="ECO:0000313" key="15">
    <source>
        <dbReference type="Ensembl" id="ENSCAFP00845017570.1"/>
    </source>
</evidence>
<dbReference type="InterPro" id="IPR018324">
    <property type="entry name" value="Rad17/Rad24_fun/met"/>
</dbReference>
<evidence type="ECO:0000256" key="4">
    <source>
        <dbReference type="ARBA" id="ARBA00022454"/>
    </source>
</evidence>
<comment type="function">
    <text evidence="11">Essential for sustained cell growth, maintenance of chromosomal stability, and ATR-dependent checkpoint activation upon DNA damage. Has a weak ATPase activity required for binding to chromatin. Participates in the recruitment of the 9-1-1 (RAD1-RAD9-HUS1) complex and RHNO1 onto chromatin, and in CHEK1 activation. Involved in homologous recombination by mediating recruitment of the MRN complex to DNA damage sites. May also serve as a sensor of DNA replication progression.</text>
</comment>
<evidence type="ECO:0000256" key="9">
    <source>
        <dbReference type="ARBA" id="ARBA00023242"/>
    </source>
</evidence>
<feature type="region of interest" description="Disordered" evidence="14">
    <location>
        <begin position="554"/>
        <end position="630"/>
    </location>
</feature>
<keyword evidence="8" id="KW-0067">ATP-binding</keyword>
<protein>
    <recommendedName>
        <fullName evidence="13">Cell cycle checkpoint protein RAD17</fullName>
    </recommendedName>
</protein>
<dbReference type="SUPFAM" id="SSF52540">
    <property type="entry name" value="P-loop containing nucleoside triphosphate hydrolases"/>
    <property type="match status" value="1"/>
</dbReference>
<keyword evidence="10" id="KW-0131">Cell cycle</keyword>
<dbReference type="GO" id="GO:0005634">
    <property type="term" value="C:nucleus"/>
    <property type="evidence" value="ECO:0007669"/>
    <property type="project" value="UniProtKB-SubCell"/>
</dbReference>
<dbReference type="GO" id="GO:0005524">
    <property type="term" value="F:ATP binding"/>
    <property type="evidence" value="ECO:0007669"/>
    <property type="project" value="UniProtKB-KW"/>
</dbReference>
<evidence type="ECO:0000256" key="14">
    <source>
        <dbReference type="SAM" id="MobiDB-lite"/>
    </source>
</evidence>
<evidence type="ECO:0000256" key="12">
    <source>
        <dbReference type="ARBA" id="ARBA00063479"/>
    </source>
</evidence>
<reference evidence="15" key="3">
    <citation type="submission" date="2025-09" db="UniProtKB">
        <authorList>
            <consortium name="Ensembl"/>
        </authorList>
    </citation>
    <scope>IDENTIFICATION</scope>
    <source>
        <strain evidence="15">Boxer</strain>
    </source>
</reference>
<name>A0A8I3ND21_CANLF</name>
<organism evidence="15 16">
    <name type="scientific">Canis lupus familiaris</name>
    <name type="common">Dog</name>
    <name type="synonym">Canis familiaris</name>
    <dbReference type="NCBI Taxonomy" id="9615"/>
    <lineage>
        <taxon>Eukaryota</taxon>
        <taxon>Metazoa</taxon>
        <taxon>Chordata</taxon>
        <taxon>Craniata</taxon>
        <taxon>Vertebrata</taxon>
        <taxon>Euteleostomi</taxon>
        <taxon>Mammalia</taxon>
        <taxon>Eutheria</taxon>
        <taxon>Laurasiatheria</taxon>
        <taxon>Carnivora</taxon>
        <taxon>Caniformia</taxon>
        <taxon>Canidae</taxon>
        <taxon>Canis</taxon>
    </lineage>
</organism>
<dbReference type="CDD" id="cd18139">
    <property type="entry name" value="HLD_clamp_RarA"/>
    <property type="match status" value="1"/>
</dbReference>
<sequence>MSKTFLRPKVSSTKVTDWVDPSFDDFSESTCISITATSLGVNNSSHRRKNVPSRLESSRFPARKREKPSEHVYGLENSKEYLSENEPWVDKYKPETQHELAVHKKKIEEVETWLKAKVIERQPKQGGSILLITGPPGCGKTTTVKILSKEHGIQVQEWSNPILPDFQKDDFKEIFNPESSFHVFPYQSQIAVFKEFLLRATKYNKLQMLGDDLRTDKRIILVEDLPNQFYRDSPTLHEILRRYVHTGRCPLIFIISDSLSGDNNQRLLFPKEIQEECAIANISFNPVAPTIMMKFLNRIVTMEANKNGGNTIVPDKTSLELLCQGCSGDIRSAINSLQFSSSKGANSLWPRKKGISSIKSDAVLSKSKRRKKTDTIFENQEVQAIGGKDVSLFLFRALGKILYCKRASLTELDSPRLPSHLSEHERDTLLVQPEEVVEMSHMQGELFNLYLHQNYIDFFVEVDDLVRASDFLSFADTLSGDWNYRENCLAAKALFSDFCLPALCLQTQLLPYLVLLTIPMRNPAQISFIQDIGRLPLKRHFGRLKMEALTDREHGLIDPDSGDEAQLNGGQPAEEALGEPTQTAEPETCCLPWSQNSGSELPASQPQTFSGQGDVEEEELVIEDYESDGP</sequence>
<evidence type="ECO:0000313" key="16">
    <source>
        <dbReference type="Proteomes" id="UP000805418"/>
    </source>
</evidence>
<accession>A0A8I3ND21</accession>
<dbReference type="Gene3D" id="3.40.50.300">
    <property type="entry name" value="P-loop containing nucleotide triphosphate hydrolases"/>
    <property type="match status" value="1"/>
</dbReference>
<dbReference type="GO" id="GO:0006281">
    <property type="term" value="P:DNA repair"/>
    <property type="evidence" value="ECO:0007669"/>
    <property type="project" value="InterPro"/>
</dbReference>
<evidence type="ECO:0000256" key="1">
    <source>
        <dbReference type="ARBA" id="ARBA00004123"/>
    </source>
</evidence>
<feature type="region of interest" description="Disordered" evidence="14">
    <location>
        <begin position="42"/>
        <end position="70"/>
    </location>
</feature>
<dbReference type="PANTHER" id="PTHR12172:SF0">
    <property type="entry name" value="CELL CYCLE CHECKPOINT PROTEIN RAD17"/>
    <property type="match status" value="1"/>
</dbReference>
<evidence type="ECO:0000256" key="6">
    <source>
        <dbReference type="ARBA" id="ARBA00022741"/>
    </source>
</evidence>
<feature type="compositionally biased region" description="Polar residues" evidence="14">
    <location>
        <begin position="593"/>
        <end position="611"/>
    </location>
</feature>
<dbReference type="GO" id="GO:0031389">
    <property type="term" value="C:Rad17 RFC-like complex"/>
    <property type="evidence" value="ECO:0007669"/>
    <property type="project" value="InterPro"/>
</dbReference>
<dbReference type="Proteomes" id="UP000805418">
    <property type="component" value="Chromosome 2"/>
</dbReference>
<keyword evidence="5" id="KW-0597">Phosphoprotein</keyword>
<gene>
    <name evidence="15" type="primary">RAD17</name>
</gene>
<keyword evidence="6" id="KW-0547">Nucleotide-binding</keyword>
<evidence type="ECO:0000256" key="11">
    <source>
        <dbReference type="ARBA" id="ARBA00053607"/>
    </source>
</evidence>
<dbReference type="NCBIfam" id="TIGR00602">
    <property type="entry name" value="rad24"/>
    <property type="match status" value="1"/>
</dbReference>
<feature type="compositionally biased region" description="Acidic residues" evidence="14">
    <location>
        <begin position="614"/>
        <end position="630"/>
    </location>
</feature>
<dbReference type="InterPro" id="IPR004582">
    <property type="entry name" value="Checkpoint_prot_Rad17_Rad24"/>
</dbReference>